<feature type="compositionally biased region" description="Low complexity" evidence="3">
    <location>
        <begin position="149"/>
        <end position="164"/>
    </location>
</feature>
<dbReference type="SMART" id="SM00036">
    <property type="entry name" value="CNH"/>
    <property type="match status" value="1"/>
</dbReference>
<feature type="compositionally biased region" description="Low complexity" evidence="3">
    <location>
        <begin position="114"/>
        <end position="126"/>
    </location>
</feature>
<proteinExistence type="predicted"/>
<dbReference type="InterPro" id="IPR052233">
    <property type="entry name" value="Rho-type_GEFs"/>
</dbReference>
<accession>A0AAD5K0I6</accession>
<feature type="compositionally biased region" description="Polar residues" evidence="3">
    <location>
        <begin position="53"/>
        <end position="71"/>
    </location>
</feature>
<evidence type="ECO:0000259" key="5">
    <source>
        <dbReference type="PROSITE" id="PS50219"/>
    </source>
</evidence>
<reference evidence="6" key="1">
    <citation type="journal article" date="2022" name="IScience">
        <title>Evolution of zygomycete secretomes and the origins of terrestrial fungal ecologies.</title>
        <authorList>
            <person name="Chang Y."/>
            <person name="Wang Y."/>
            <person name="Mondo S."/>
            <person name="Ahrendt S."/>
            <person name="Andreopoulos W."/>
            <person name="Barry K."/>
            <person name="Beard J."/>
            <person name="Benny G.L."/>
            <person name="Blankenship S."/>
            <person name="Bonito G."/>
            <person name="Cuomo C."/>
            <person name="Desiro A."/>
            <person name="Gervers K.A."/>
            <person name="Hundley H."/>
            <person name="Kuo A."/>
            <person name="LaButti K."/>
            <person name="Lang B.F."/>
            <person name="Lipzen A."/>
            <person name="O'Donnell K."/>
            <person name="Pangilinan J."/>
            <person name="Reynolds N."/>
            <person name="Sandor L."/>
            <person name="Smith M.E."/>
            <person name="Tsang A."/>
            <person name="Grigoriev I.V."/>
            <person name="Stajich J.E."/>
            <person name="Spatafora J.W."/>
        </authorList>
    </citation>
    <scope>NUCLEOTIDE SEQUENCE</scope>
    <source>
        <strain evidence="6">RSA 2281</strain>
    </source>
</reference>
<name>A0AAD5K0I6_9FUNG</name>
<dbReference type="EMBL" id="JAIXMP010000039">
    <property type="protein sequence ID" value="KAI9248316.1"/>
    <property type="molecule type" value="Genomic_DNA"/>
</dbReference>
<dbReference type="Pfam" id="PF15405">
    <property type="entry name" value="PH_5"/>
    <property type="match status" value="1"/>
</dbReference>
<organism evidence="6 7">
    <name type="scientific">Phascolomyces articulosus</name>
    <dbReference type="NCBI Taxonomy" id="60185"/>
    <lineage>
        <taxon>Eukaryota</taxon>
        <taxon>Fungi</taxon>
        <taxon>Fungi incertae sedis</taxon>
        <taxon>Mucoromycota</taxon>
        <taxon>Mucoromycotina</taxon>
        <taxon>Mucoromycetes</taxon>
        <taxon>Mucorales</taxon>
        <taxon>Lichtheimiaceae</taxon>
        <taxon>Phascolomyces</taxon>
    </lineage>
</organism>
<reference evidence="6" key="2">
    <citation type="submission" date="2023-02" db="EMBL/GenBank/DDBJ databases">
        <authorList>
            <consortium name="DOE Joint Genome Institute"/>
            <person name="Mondo S.J."/>
            <person name="Chang Y."/>
            <person name="Wang Y."/>
            <person name="Ahrendt S."/>
            <person name="Andreopoulos W."/>
            <person name="Barry K."/>
            <person name="Beard J."/>
            <person name="Benny G.L."/>
            <person name="Blankenship S."/>
            <person name="Bonito G."/>
            <person name="Cuomo C."/>
            <person name="Desiro A."/>
            <person name="Gervers K.A."/>
            <person name="Hundley H."/>
            <person name="Kuo A."/>
            <person name="LaButti K."/>
            <person name="Lang B.F."/>
            <person name="Lipzen A."/>
            <person name="O'Donnell K."/>
            <person name="Pangilinan J."/>
            <person name="Reynolds N."/>
            <person name="Sandor L."/>
            <person name="Smith M.W."/>
            <person name="Tsang A."/>
            <person name="Grigoriev I.V."/>
            <person name="Stajich J.E."/>
            <person name="Spatafora J.W."/>
        </authorList>
    </citation>
    <scope>NUCLEOTIDE SEQUENCE</scope>
    <source>
        <strain evidence="6">RSA 2281</strain>
    </source>
</reference>
<feature type="compositionally biased region" description="Low complexity" evidence="3">
    <location>
        <begin position="1"/>
        <end position="20"/>
    </location>
</feature>
<keyword evidence="7" id="KW-1185">Reference proteome</keyword>
<dbReference type="InterPro" id="IPR001180">
    <property type="entry name" value="CNH_dom"/>
</dbReference>
<dbReference type="Pfam" id="PF00780">
    <property type="entry name" value="CNH"/>
    <property type="match status" value="1"/>
</dbReference>
<dbReference type="PROSITE" id="PS50219">
    <property type="entry name" value="CNH"/>
    <property type="match status" value="1"/>
</dbReference>
<dbReference type="InterPro" id="IPR035899">
    <property type="entry name" value="DBL_dom_sf"/>
</dbReference>
<dbReference type="InterPro" id="IPR041675">
    <property type="entry name" value="PH_5"/>
</dbReference>
<evidence type="ECO:0000313" key="6">
    <source>
        <dbReference type="EMBL" id="KAI9248316.1"/>
    </source>
</evidence>
<dbReference type="CDD" id="cd00160">
    <property type="entry name" value="RhoGEF"/>
    <property type="match status" value="1"/>
</dbReference>
<evidence type="ECO:0000256" key="1">
    <source>
        <dbReference type="ARBA" id="ARBA00022553"/>
    </source>
</evidence>
<dbReference type="Proteomes" id="UP001209540">
    <property type="component" value="Unassembled WGS sequence"/>
</dbReference>
<dbReference type="Pfam" id="PF00621">
    <property type="entry name" value="RhoGEF"/>
    <property type="match status" value="1"/>
</dbReference>
<feature type="compositionally biased region" description="Acidic residues" evidence="3">
    <location>
        <begin position="184"/>
        <end position="197"/>
    </location>
</feature>
<feature type="region of interest" description="Disordered" evidence="3">
    <location>
        <begin position="230"/>
        <end position="272"/>
    </location>
</feature>
<keyword evidence="1" id="KW-0597">Phosphoprotein</keyword>
<evidence type="ECO:0000256" key="2">
    <source>
        <dbReference type="ARBA" id="ARBA00022658"/>
    </source>
</evidence>
<evidence type="ECO:0000256" key="3">
    <source>
        <dbReference type="SAM" id="MobiDB-lite"/>
    </source>
</evidence>
<feature type="region of interest" description="Disordered" evidence="3">
    <location>
        <begin position="1"/>
        <end position="25"/>
    </location>
</feature>
<protein>
    <submittedName>
        <fullName evidence="6">CNH domain-containing protein</fullName>
    </submittedName>
</protein>
<sequence length="1235" mass="140288">MASSSTYPNTTTTTTSPPTTAGAQSFELLDSLLHQLETDTTQSLIGQPHPEQRQPQHNGYRQSNGINSLTFNGVDHNEQTSSRRQTDYLDDYYATDNNNNHNQGDNQDEDDNDNSLSPPASPSLFPRVPANIVPQPTISSSRTLPPPAISNSTTTSSSRPNYPSQQQQGSRLPPSPPTQNDIVFSDDEYYDDDDFSDDIAQPTVAQRVTQVAIENAIHFTTRTTSLDRSNSRIRFAETPTRSSSKRNGRPSASSSRRASRTPMAQIVNPNKPVSSPAILSDLADKFVSRVVQLNSTRRIFSTEEYPLSFTGEEAVKIVRDLLPPDLRTVVYRKVARLLMHTSPPLISPIQYSEKSLRKNTLYDSPSEIYTVVDSTLNEGFAQGVYSIVATCYSPFCEPNRGGCYSTLCPNRFPPRNPNLLYESNIRRNMSLASSSVASSHDTMLSRAWQASVPREILQSTPEQEIARQEAICELIYTEEDYSRDLNLLDELFAKPLRTAQCIDEDRRDIFCDSVFNNYLELLSIHKDLYRELRDYQSICQARSTGGFVDQVGNIFLRHIHRFMKAYTEYGPHVALAEYIYKKEAANNMLFSNFLKEKEKQPECRKLEFRHFLVLPVTRLQRYLLLLKQVMKKTEEDHPDKDDLTRCYEEITEVIKHTDALAASKRMTVRLYEINDLLRFKSGERFVDLRLSERGRQLLFEGKMTRRRSNMGVWDTFEHQVFLFDHYLLITKPKVVNEKVVQYTVWRRPIPLELLHVKDGTEGFALGSQQRTQHHNNGSTFTATGTSIASPLSPVSPTTSPGLSPTAVYMAQVQPQPTPPSSFSSNIIFEHLGRYGGEHHLQVETAQIRMKWKQMIIDAKVGMEQAHPESKAFEVQALSDTTFALMSGPANYGKVTCSTAFVGARGLRMVAIGTELGVWMGIEGDTNNLRRVLTLSDVTQIAVLEEYHIFIVLADKIVTAYPLDSLDTTAPARPTEKASHKIGSNVSFFNTGVYDRRTLVVIMKKRGMDSLFRAFEPVCGSLRDPRNAKYLVTKTSLFKKSPSWFKLYKEFYIGAESSSIHFLKARLAITCVRGFEIINLNDLSKNHNLPELQDPDFAFVSQRADQLTPLGMFKINSEHFLLCYDQFAFMVNMSGRLMRNNYLCIEWEGTPRSIAFSYPYVLAFDSRFIEVRHVETGQLVQVIAGENMQCIQYQFKLNDIAPPVIHGCMTHPFKPDYQYVFHLTENVIEQPVEYWR</sequence>
<dbReference type="SUPFAM" id="SSF48065">
    <property type="entry name" value="DBL homology domain (DH-domain)"/>
    <property type="match status" value="1"/>
</dbReference>
<evidence type="ECO:0000259" key="4">
    <source>
        <dbReference type="PROSITE" id="PS50010"/>
    </source>
</evidence>
<gene>
    <name evidence="6" type="ORF">BDA99DRAFT_525369</name>
</gene>
<dbReference type="SUPFAM" id="SSF50729">
    <property type="entry name" value="PH domain-like"/>
    <property type="match status" value="1"/>
</dbReference>
<dbReference type="Gene3D" id="2.30.29.30">
    <property type="entry name" value="Pleckstrin-homology domain (PH domain)/Phosphotyrosine-binding domain (PTB)"/>
    <property type="match status" value="1"/>
</dbReference>
<feature type="compositionally biased region" description="Polar residues" evidence="3">
    <location>
        <begin position="134"/>
        <end position="143"/>
    </location>
</feature>
<dbReference type="Gene3D" id="1.20.900.10">
    <property type="entry name" value="Dbl homology (DH) domain"/>
    <property type="match status" value="1"/>
</dbReference>
<feature type="domain" description="DH" evidence="4">
    <location>
        <begin position="466"/>
        <end position="660"/>
    </location>
</feature>
<evidence type="ECO:0000313" key="7">
    <source>
        <dbReference type="Proteomes" id="UP001209540"/>
    </source>
</evidence>
<dbReference type="PANTHER" id="PTHR46572:SF1">
    <property type="entry name" value="RHO1 GUANINE NUCLEOTIDE EXCHANGE FACTOR TUS1"/>
    <property type="match status" value="1"/>
</dbReference>
<dbReference type="SMART" id="SM00325">
    <property type="entry name" value="RhoGEF"/>
    <property type="match status" value="1"/>
</dbReference>
<dbReference type="InterPro" id="IPR011993">
    <property type="entry name" value="PH-like_dom_sf"/>
</dbReference>
<dbReference type="PROSITE" id="PS50010">
    <property type="entry name" value="DH_2"/>
    <property type="match status" value="1"/>
</dbReference>
<comment type="caution">
    <text evidence="6">The sequence shown here is derived from an EMBL/GenBank/DDBJ whole genome shotgun (WGS) entry which is preliminary data.</text>
</comment>
<feature type="region of interest" description="Disordered" evidence="3">
    <location>
        <begin position="45"/>
        <end position="197"/>
    </location>
</feature>
<dbReference type="PANTHER" id="PTHR46572">
    <property type="entry name" value="RHO1 GDP-GTP EXCHANGE PROTEIN 1-RELATED"/>
    <property type="match status" value="1"/>
</dbReference>
<feature type="domain" description="CNH" evidence="5">
    <location>
        <begin position="891"/>
        <end position="1197"/>
    </location>
</feature>
<dbReference type="GO" id="GO:0005085">
    <property type="term" value="F:guanyl-nucleotide exchange factor activity"/>
    <property type="evidence" value="ECO:0007669"/>
    <property type="project" value="UniProtKB-KW"/>
</dbReference>
<dbReference type="InterPro" id="IPR000219">
    <property type="entry name" value="DH_dom"/>
</dbReference>
<keyword evidence="2" id="KW-0344">Guanine-nucleotide releasing factor</keyword>
<dbReference type="AlphaFoldDB" id="A0AAD5K0I6"/>
<feature type="compositionally biased region" description="Low complexity" evidence="3">
    <location>
        <begin position="96"/>
        <end position="105"/>
    </location>
</feature>